<reference evidence="3 4" key="1">
    <citation type="submission" date="2021-03" db="EMBL/GenBank/DDBJ databases">
        <title>Complete Genome Sequences of Two Lysobacter Strains Isolated from Sea Water (Lysobacter caseinilyticus) and Soil (Lysobacter helvus) in South Korea.</title>
        <authorList>
            <person name="Watanabe Y."/>
            <person name="Arakawa K."/>
        </authorList>
    </citation>
    <scope>NUCLEOTIDE SEQUENCE [LARGE SCALE GENOMIC DNA]</scope>
    <source>
        <strain evidence="3 4">D10</strain>
    </source>
</reference>
<dbReference type="Gene3D" id="2.60.40.3110">
    <property type="match status" value="1"/>
</dbReference>
<dbReference type="Pfam" id="PF00577">
    <property type="entry name" value="Usher"/>
    <property type="match status" value="1"/>
</dbReference>
<keyword evidence="2" id="KW-0732">Signal</keyword>
<dbReference type="PANTHER" id="PTHR30451">
    <property type="entry name" value="OUTER MEMBRANE USHER PROTEIN"/>
    <property type="match status" value="1"/>
</dbReference>
<feature type="chain" id="PRO_5045668093" description="Fimbrial biogenesis outer membrane usher protein" evidence="2">
    <location>
        <begin position="47"/>
        <end position="794"/>
    </location>
</feature>
<evidence type="ECO:0008006" key="5">
    <source>
        <dbReference type="Google" id="ProtNLM"/>
    </source>
</evidence>
<dbReference type="Gene3D" id="2.60.40.2610">
    <property type="entry name" value="Outer membrane usher protein FimD, plug domain"/>
    <property type="match status" value="1"/>
</dbReference>
<dbReference type="Proteomes" id="UP000680514">
    <property type="component" value="Chromosome"/>
</dbReference>
<proteinExistence type="predicted"/>
<feature type="region of interest" description="Disordered" evidence="1">
    <location>
        <begin position="1"/>
        <end position="24"/>
    </location>
</feature>
<dbReference type="InterPro" id="IPR000015">
    <property type="entry name" value="Fimb_usher"/>
</dbReference>
<dbReference type="RefSeq" id="WP_213434452.1">
    <property type="nucleotide sequence ID" value="NZ_AP024546.1"/>
</dbReference>
<dbReference type="PANTHER" id="PTHR30451:SF5">
    <property type="entry name" value="SLR0019 PROTEIN"/>
    <property type="match status" value="1"/>
</dbReference>
<accession>A0ABN6G3U9</accession>
<feature type="signal peptide" evidence="2">
    <location>
        <begin position="1"/>
        <end position="46"/>
    </location>
</feature>
<keyword evidence="4" id="KW-1185">Reference proteome</keyword>
<protein>
    <recommendedName>
        <fullName evidence="5">Fimbrial biogenesis outer membrane usher protein</fullName>
    </recommendedName>
</protein>
<organism evidence="3 4">
    <name type="scientific">Lysobacter helvus</name>
    <dbReference type="NCBI Taxonomy" id="2675059"/>
    <lineage>
        <taxon>Bacteria</taxon>
        <taxon>Pseudomonadati</taxon>
        <taxon>Pseudomonadota</taxon>
        <taxon>Gammaproteobacteria</taxon>
        <taxon>Lysobacterales</taxon>
        <taxon>Lysobacteraceae</taxon>
        <taxon>Lysobacter</taxon>
    </lineage>
</organism>
<evidence type="ECO:0000313" key="3">
    <source>
        <dbReference type="EMBL" id="BCT96694.1"/>
    </source>
</evidence>
<sequence length="794" mass="85100">MRALTDGPGLPPPPVRPSSRNARSRRLRRRLLALCTGLALAGSVHALPGDETLLLDLCINDRCVGVAPVIARGDDVLVDREALAAASIDTSAVTPEHLGERDFISLHQLNHGSTFAIDRSLLRLDLHLRPERLPHQDASLYSRPAVAEQGTQSWTAFLNYAATVGNHDQRNVFFDAAVGRGNAALRSTGGWDDLLGWQRGLTRFEYDQVDGLRRWTVGDQYAIARDPLAGGQLLGGIGVERAFDLDPYLITFPQPYYSGVLEAPGTVEVYSNGTLIGRSDLAAGPFTLERLGITPGRNDVRVIVRDPLGNRSELATQSYYGGSPRLLAKGLSEYAVRLGAPRTDSGFGDGGYASSLAMQAWYRRGLSQDFTLGGRIEGNDTLRNVGMDTAFNTAIGEFAIAVAASDRDGLGTGHASSFNYSYSTRLWALGLGTLHASDDYRRLSDVSSFATLFAPTRENDYASFSFTPASGLALQLNAGRHKRVGTPVERSAGMSASWQLGGRAQMYFVVQRLESTAYRDTTAQLNFNIAFDRDSFSASAVRQDRNGDTNTGYGFDARRSRPADTGFGYSVSLHDNGDNDSQYALGEYEGRFGRYSLEAERYGSDTGIRGVASGALVAVGGRMFATPPVESGFALVRVPGLANVPIMRENVTVGRTDAHGDLLVRDLMPFQSSRVAVDTGAVSADVAMDKPEHKVQVARNTGSVVTLEARTVHAVTGHFKYAGAGAGDLAHIADAGIDMPIGSEGMFYFEGLKAGRNVATIEHDAGNVRCVIDVPAQAAGGVTDLGDITCEAPQ</sequence>
<dbReference type="InterPro" id="IPR042186">
    <property type="entry name" value="FimD_plug_dom"/>
</dbReference>
<evidence type="ECO:0000256" key="1">
    <source>
        <dbReference type="SAM" id="MobiDB-lite"/>
    </source>
</evidence>
<name>A0ABN6G3U9_9GAMM</name>
<gene>
    <name evidence="3" type="ORF">LYSHEL_25650</name>
</gene>
<evidence type="ECO:0000313" key="4">
    <source>
        <dbReference type="Proteomes" id="UP000680514"/>
    </source>
</evidence>
<dbReference type="EMBL" id="AP024546">
    <property type="protein sequence ID" value="BCT96694.1"/>
    <property type="molecule type" value="Genomic_DNA"/>
</dbReference>
<evidence type="ECO:0000256" key="2">
    <source>
        <dbReference type="SAM" id="SignalP"/>
    </source>
</evidence>